<name>A0A4P6EQF7_9MICO</name>
<accession>A0A4P6EQF7</accession>
<sequence length="156" mass="17792">MTTAAVFFAGGQLVLDRRRRETEEDRASKHQASKLSAWAVSDRQSQPLAFGVVVSNRSDSTFHNVAVDAFIHHKQCTQISLTVLPPGEYFVELDQKNSADHRNWAWEYAVEQREHGRSLRAYTGTEGYSVLSIAFTDNLDQRWRADKHMVLRRVAS</sequence>
<dbReference type="AlphaFoldDB" id="A0A4P6EQF7"/>
<evidence type="ECO:0000313" key="1">
    <source>
        <dbReference type="EMBL" id="QAY64073.1"/>
    </source>
</evidence>
<protein>
    <submittedName>
        <fullName evidence="1">Uncharacterized protein</fullName>
    </submittedName>
</protein>
<dbReference type="OrthoDB" id="5116787at2"/>
<dbReference type="KEGG" id="xyl:ET495_13540"/>
<proteinExistence type="predicted"/>
<evidence type="ECO:0000313" key="2">
    <source>
        <dbReference type="Proteomes" id="UP000291758"/>
    </source>
</evidence>
<dbReference type="EMBL" id="CP035495">
    <property type="protein sequence ID" value="QAY64073.1"/>
    <property type="molecule type" value="Genomic_DNA"/>
</dbReference>
<gene>
    <name evidence="1" type="ORF">ET495_13540</name>
</gene>
<dbReference type="RefSeq" id="WP_129205232.1">
    <property type="nucleotide sequence ID" value="NZ_CP035495.1"/>
</dbReference>
<reference evidence="1 2" key="1">
    <citation type="submission" date="2019-01" db="EMBL/GenBank/DDBJ databases">
        <title>Genome sequencing of strain 2JSPR-7.</title>
        <authorList>
            <person name="Heo J."/>
            <person name="Kim S.-J."/>
            <person name="Kim J.-S."/>
            <person name="Hong S.-B."/>
            <person name="Kwon S.-W."/>
        </authorList>
    </citation>
    <scope>NUCLEOTIDE SEQUENCE [LARGE SCALE GENOMIC DNA]</scope>
    <source>
        <strain evidence="1 2">2JSPR-7</strain>
    </source>
</reference>
<dbReference type="Proteomes" id="UP000291758">
    <property type="component" value="Chromosome"/>
</dbReference>
<organism evidence="1 2">
    <name type="scientific">Xylanimonas allomyrinae</name>
    <dbReference type="NCBI Taxonomy" id="2509459"/>
    <lineage>
        <taxon>Bacteria</taxon>
        <taxon>Bacillati</taxon>
        <taxon>Actinomycetota</taxon>
        <taxon>Actinomycetes</taxon>
        <taxon>Micrococcales</taxon>
        <taxon>Promicromonosporaceae</taxon>
        <taxon>Xylanimonas</taxon>
    </lineage>
</organism>
<keyword evidence="2" id="KW-1185">Reference proteome</keyword>